<evidence type="ECO:0000259" key="9">
    <source>
        <dbReference type="Pfam" id="PF01850"/>
    </source>
</evidence>
<dbReference type="GO" id="GO:0000287">
    <property type="term" value="F:magnesium ion binding"/>
    <property type="evidence" value="ECO:0007669"/>
    <property type="project" value="UniProtKB-UniRule"/>
</dbReference>
<evidence type="ECO:0000313" key="11">
    <source>
        <dbReference type="Proteomes" id="UP000607397"/>
    </source>
</evidence>
<protein>
    <recommendedName>
        <fullName evidence="8">Ribonuclease VapC</fullName>
        <shortName evidence="8">RNase VapC</shortName>
        <ecNumber evidence="8">3.1.-.-</ecNumber>
    </recommendedName>
    <alternativeName>
        <fullName evidence="8">Toxin VapC</fullName>
    </alternativeName>
</protein>
<keyword evidence="2 8" id="KW-1277">Toxin-antitoxin system</keyword>
<dbReference type="InterPro" id="IPR029060">
    <property type="entry name" value="PIN-like_dom_sf"/>
</dbReference>
<keyword evidence="6 8" id="KW-0460">Magnesium</keyword>
<dbReference type="RefSeq" id="WP_161827233.1">
    <property type="nucleotide sequence ID" value="NZ_WVIC01000076.1"/>
</dbReference>
<dbReference type="EC" id="3.1.-.-" evidence="8"/>
<dbReference type="EMBL" id="WVIC01000076">
    <property type="protein sequence ID" value="NCJ08762.1"/>
    <property type="molecule type" value="Genomic_DNA"/>
</dbReference>
<comment type="caution">
    <text evidence="10">The sequence shown here is derived from an EMBL/GenBank/DDBJ whole genome shotgun (WGS) entry which is preliminary data.</text>
</comment>
<dbReference type="PANTHER" id="PTHR33653:SF1">
    <property type="entry name" value="RIBONUCLEASE VAPC2"/>
    <property type="match status" value="1"/>
</dbReference>
<feature type="binding site" evidence="8">
    <location>
        <position position="10"/>
    </location>
    <ligand>
        <name>Mg(2+)</name>
        <dbReference type="ChEBI" id="CHEBI:18420"/>
    </ligand>
</feature>
<dbReference type="Pfam" id="PF01850">
    <property type="entry name" value="PIN"/>
    <property type="match status" value="1"/>
</dbReference>
<comment type="similarity">
    <text evidence="7 8">Belongs to the PINc/VapC protein family.</text>
</comment>
<keyword evidence="8" id="KW-0800">Toxin</keyword>
<dbReference type="Gene3D" id="3.40.50.1010">
    <property type="entry name" value="5'-nuclease"/>
    <property type="match status" value="1"/>
</dbReference>
<dbReference type="HAMAP" id="MF_00265">
    <property type="entry name" value="VapC_Nob1"/>
    <property type="match status" value="1"/>
</dbReference>
<evidence type="ECO:0000256" key="5">
    <source>
        <dbReference type="ARBA" id="ARBA00022801"/>
    </source>
</evidence>
<keyword evidence="4 8" id="KW-0479">Metal-binding</keyword>
<dbReference type="PANTHER" id="PTHR33653">
    <property type="entry name" value="RIBONUCLEASE VAPC2"/>
    <property type="match status" value="1"/>
</dbReference>
<dbReference type="SUPFAM" id="SSF88723">
    <property type="entry name" value="PIN domain-like"/>
    <property type="match status" value="1"/>
</dbReference>
<proteinExistence type="inferred from homology"/>
<evidence type="ECO:0000313" key="10">
    <source>
        <dbReference type="EMBL" id="NCJ08762.1"/>
    </source>
</evidence>
<evidence type="ECO:0000256" key="4">
    <source>
        <dbReference type="ARBA" id="ARBA00022723"/>
    </source>
</evidence>
<comment type="cofactor">
    <cofactor evidence="1 8">
        <name>Mg(2+)</name>
        <dbReference type="ChEBI" id="CHEBI:18420"/>
    </cofactor>
</comment>
<evidence type="ECO:0000256" key="6">
    <source>
        <dbReference type="ARBA" id="ARBA00022842"/>
    </source>
</evidence>
<evidence type="ECO:0000256" key="1">
    <source>
        <dbReference type="ARBA" id="ARBA00001946"/>
    </source>
</evidence>
<dbReference type="AlphaFoldDB" id="A0A8K2A2Y4"/>
<dbReference type="GO" id="GO:0016787">
    <property type="term" value="F:hydrolase activity"/>
    <property type="evidence" value="ECO:0007669"/>
    <property type="project" value="UniProtKB-KW"/>
</dbReference>
<dbReference type="CDD" id="cd18746">
    <property type="entry name" value="PIN_VapC4-5_FitB-like"/>
    <property type="match status" value="1"/>
</dbReference>
<reference evidence="10" key="1">
    <citation type="submission" date="2019-12" db="EMBL/GenBank/DDBJ databases">
        <title>High-Quality draft genome sequences of three cyanobacteria isolated from the limestone walls of the Old Cathedral of Coimbra.</title>
        <authorList>
            <person name="Tiago I."/>
            <person name="Soares F."/>
            <person name="Portugal A."/>
        </authorList>
    </citation>
    <scope>NUCLEOTIDE SEQUENCE [LARGE SCALE GENOMIC DNA]</scope>
    <source>
        <strain evidence="10">C</strain>
    </source>
</reference>
<keyword evidence="3 8" id="KW-0540">Nuclease</keyword>
<evidence type="ECO:0000256" key="3">
    <source>
        <dbReference type="ARBA" id="ARBA00022722"/>
    </source>
</evidence>
<dbReference type="InterPro" id="IPR002716">
    <property type="entry name" value="PIN_dom"/>
</dbReference>
<accession>A0A8K2A2Y4</accession>
<gene>
    <name evidence="8" type="primary">vapC</name>
    <name evidence="10" type="ORF">GS597_20065</name>
</gene>
<evidence type="ECO:0000256" key="8">
    <source>
        <dbReference type="HAMAP-Rule" id="MF_00265"/>
    </source>
</evidence>
<evidence type="ECO:0000256" key="7">
    <source>
        <dbReference type="ARBA" id="ARBA00038093"/>
    </source>
</evidence>
<dbReference type="GO" id="GO:0004540">
    <property type="term" value="F:RNA nuclease activity"/>
    <property type="evidence" value="ECO:0007669"/>
    <property type="project" value="InterPro"/>
</dbReference>
<dbReference type="Proteomes" id="UP000607397">
    <property type="component" value="Unassembled WGS sequence"/>
</dbReference>
<keyword evidence="11" id="KW-1185">Reference proteome</keyword>
<dbReference type="InterPro" id="IPR022907">
    <property type="entry name" value="VapC_family"/>
</dbReference>
<name>A0A8K2A2Y4_9CYAN</name>
<dbReference type="InterPro" id="IPR050556">
    <property type="entry name" value="Type_II_TA_system_RNase"/>
</dbReference>
<comment type="function">
    <text evidence="8">Toxic component of a toxin-antitoxin (TA) system. An RNase.</text>
</comment>
<feature type="binding site" evidence="8">
    <location>
        <position position="109"/>
    </location>
    <ligand>
        <name>Mg(2+)</name>
        <dbReference type="ChEBI" id="CHEBI:18420"/>
    </ligand>
</feature>
<organism evidence="10 11">
    <name type="scientific">Petrachloros mirabilis ULC683</name>
    <dbReference type="NCBI Taxonomy" id="2781853"/>
    <lineage>
        <taxon>Bacteria</taxon>
        <taxon>Bacillati</taxon>
        <taxon>Cyanobacteriota</taxon>
        <taxon>Cyanophyceae</taxon>
        <taxon>Synechococcales</taxon>
        <taxon>Petrachlorosaceae</taxon>
        <taxon>Petrachloros</taxon>
        <taxon>Petrachloros mirabilis</taxon>
    </lineage>
</organism>
<keyword evidence="5 8" id="KW-0378">Hydrolase</keyword>
<dbReference type="GO" id="GO:0090729">
    <property type="term" value="F:toxin activity"/>
    <property type="evidence" value="ECO:0007669"/>
    <property type="project" value="UniProtKB-KW"/>
</dbReference>
<sequence length="144" mass="16373">MTPPPTYLLDTNVISELRKQDKANPGVQQFFNDAIAQESKFYLSTITLGELRRGVELIRHRGDLPQADLLEAWLQSILDHYADWILDFTATEAQIWGCLQVPHSQSAIDKQIAATALTYDLTLVTRNIQDFTDTGVRILNPFRK</sequence>
<feature type="domain" description="PIN" evidence="9">
    <location>
        <begin position="7"/>
        <end position="128"/>
    </location>
</feature>
<evidence type="ECO:0000256" key="2">
    <source>
        <dbReference type="ARBA" id="ARBA00022649"/>
    </source>
</evidence>